<gene>
    <name evidence="1" type="ORF">HMPREF9233_00037</name>
</gene>
<evidence type="ECO:0008006" key="3">
    <source>
        <dbReference type="Google" id="ProtNLM"/>
    </source>
</evidence>
<dbReference type="InterPro" id="IPR021555">
    <property type="entry name" value="DUF3000"/>
</dbReference>
<reference evidence="1 2" key="1">
    <citation type="submission" date="2012-09" db="EMBL/GenBank/DDBJ databases">
        <title>The Genome Sequence of Actinobaculum massiliae ACS-171-V-COL2.</title>
        <authorList>
            <consortium name="The Broad Institute Genome Sequencing Platform"/>
            <person name="Earl A."/>
            <person name="Ward D."/>
            <person name="Feldgarden M."/>
            <person name="Gevers D."/>
            <person name="Saerens B."/>
            <person name="Vaneechoutte M."/>
            <person name="Walker B."/>
            <person name="Young S.K."/>
            <person name="Zeng Q."/>
            <person name="Gargeya S."/>
            <person name="Fitzgerald M."/>
            <person name="Haas B."/>
            <person name="Abouelleil A."/>
            <person name="Alvarado L."/>
            <person name="Arachchi H.M."/>
            <person name="Berlin A."/>
            <person name="Chapman S.B."/>
            <person name="Goldberg J."/>
            <person name="Griggs A."/>
            <person name="Gujja S."/>
            <person name="Hansen M."/>
            <person name="Howarth C."/>
            <person name="Imamovic A."/>
            <person name="Larimer J."/>
            <person name="McCowen C."/>
            <person name="Montmayeur A."/>
            <person name="Murphy C."/>
            <person name="Neiman D."/>
            <person name="Pearson M."/>
            <person name="Priest M."/>
            <person name="Roberts A."/>
            <person name="Saif S."/>
            <person name="Shea T."/>
            <person name="Sisk P."/>
            <person name="Sykes S."/>
            <person name="Wortman J."/>
            <person name="Nusbaum C."/>
            <person name="Birren B."/>
        </authorList>
    </citation>
    <scope>NUCLEOTIDE SEQUENCE [LARGE SCALE GENOMIC DNA]</scope>
    <source>
        <strain evidence="2">ACS-171-V-Col2</strain>
    </source>
</reference>
<comment type="caution">
    <text evidence="1">The sequence shown here is derived from an EMBL/GenBank/DDBJ whole genome shotgun (WGS) entry which is preliminary data.</text>
</comment>
<organism evidence="1 2">
    <name type="scientific">Actinobaculum massiliense ACS-171-V-Col2</name>
    <dbReference type="NCBI Taxonomy" id="883066"/>
    <lineage>
        <taxon>Bacteria</taxon>
        <taxon>Bacillati</taxon>
        <taxon>Actinomycetota</taxon>
        <taxon>Actinomycetes</taxon>
        <taxon>Actinomycetales</taxon>
        <taxon>Actinomycetaceae</taxon>
        <taxon>Actinobaculum</taxon>
    </lineage>
</organism>
<evidence type="ECO:0000313" key="2">
    <source>
        <dbReference type="Proteomes" id="UP000009888"/>
    </source>
</evidence>
<dbReference type="AlphaFoldDB" id="K9EFF0"/>
<dbReference type="HOGENOM" id="CLU_077385_0_0_11"/>
<sequence length="188" mass="20558">MSQIEAPGDFIEALASLRGHTFRKELHVTQIAPPKRLAPWAVALQAEINESPVLDPDFYRGGARFVFMYDPDGQEAWDGTMRIVCQLTAPMDTEMSSDPLLGEVAWDWLSDALAAHGAAHHNLVGTVTRVYNETFGGLELRGETTELELRASWSPNSTDLAGHLRAWADFIAVSAGLAPEGVTSLRAR</sequence>
<dbReference type="Proteomes" id="UP000009888">
    <property type="component" value="Unassembled WGS sequence"/>
</dbReference>
<name>K9EFF0_9ACTO</name>
<dbReference type="PATRIC" id="fig|883066.3.peg.39"/>
<proteinExistence type="predicted"/>
<dbReference type="STRING" id="202789.GCA_001457435_00106"/>
<accession>K9EFF0</accession>
<evidence type="ECO:0000313" key="1">
    <source>
        <dbReference type="EMBL" id="EKU95949.1"/>
    </source>
</evidence>
<dbReference type="EMBL" id="AGWL01000001">
    <property type="protein sequence ID" value="EKU95949.1"/>
    <property type="molecule type" value="Genomic_DNA"/>
</dbReference>
<dbReference type="Pfam" id="PF11452">
    <property type="entry name" value="DUF3000"/>
    <property type="match status" value="1"/>
</dbReference>
<dbReference type="RefSeq" id="WP_007000255.1">
    <property type="nucleotide sequence ID" value="NZ_JH992955.1"/>
</dbReference>
<keyword evidence="2" id="KW-1185">Reference proteome</keyword>
<dbReference type="eggNOG" id="ENOG50318WM">
    <property type="taxonomic scope" value="Bacteria"/>
</dbReference>
<protein>
    <recommendedName>
        <fullName evidence="3">DUF3000 domain-containing protein</fullName>
    </recommendedName>
</protein>